<dbReference type="KEGG" id="schv:BRCON_2632"/>
<proteinExistence type="predicted"/>
<feature type="transmembrane region" description="Helical" evidence="1">
    <location>
        <begin position="337"/>
        <end position="360"/>
    </location>
</feature>
<evidence type="ECO:0008006" key="4">
    <source>
        <dbReference type="Google" id="ProtNLM"/>
    </source>
</evidence>
<evidence type="ECO:0000256" key="1">
    <source>
        <dbReference type="SAM" id="Phobius"/>
    </source>
</evidence>
<feature type="transmembrane region" description="Helical" evidence="1">
    <location>
        <begin position="128"/>
        <end position="149"/>
    </location>
</feature>
<reference evidence="2 3" key="1">
    <citation type="submission" date="2018-05" db="EMBL/GenBank/DDBJ databases">
        <title>A metagenomic window into the 2 km-deep terrestrial subsurface aquifer revealed taxonomically and functionally diverse microbial community comprising novel uncultured bacterial lineages.</title>
        <authorList>
            <person name="Kadnikov V.V."/>
            <person name="Mardanov A.V."/>
            <person name="Beletsky A.V."/>
            <person name="Banks D."/>
            <person name="Pimenov N.V."/>
            <person name="Frank Y.A."/>
            <person name="Karnachuk O.V."/>
            <person name="Ravin N.V."/>
        </authorList>
    </citation>
    <scope>NUCLEOTIDE SEQUENCE [LARGE SCALE GENOMIC DNA]</scope>
    <source>
        <strain evidence="2">BY</strain>
    </source>
</reference>
<keyword evidence="1" id="KW-1133">Transmembrane helix</keyword>
<accession>A0A2Z4Y7Z8</accession>
<keyword evidence="1" id="KW-0812">Transmembrane</keyword>
<name>A0A2Z4Y7Z8_SUMC1</name>
<feature type="transmembrane region" description="Helical" evidence="1">
    <location>
        <begin position="428"/>
        <end position="444"/>
    </location>
</feature>
<feature type="transmembrane region" description="Helical" evidence="1">
    <location>
        <begin position="9"/>
        <end position="28"/>
    </location>
</feature>
<organism evidence="2 3">
    <name type="scientific">Sumerlaea chitinivorans</name>
    <dbReference type="NCBI Taxonomy" id="2250252"/>
    <lineage>
        <taxon>Bacteria</taxon>
        <taxon>Candidatus Sumerlaeota</taxon>
        <taxon>Candidatus Sumerlaeia</taxon>
        <taxon>Candidatus Sumerlaeales</taxon>
        <taxon>Candidatus Sumerlaeaceae</taxon>
        <taxon>Candidatus Sumerlaea</taxon>
    </lineage>
</organism>
<sequence length="532" mass="60131">MKQISRENFTVFFAFALLYLAVAGGHLYSPDEEIMFRVTESLATRARLDIEPIAVPGRGTFATKAGVNGREYAQYGIANSLFAVPFYWLGDFVGRMLGDEICRRLFDFRTTHYVLEPTGRGLALARRFGVSLFGIFVAAATCALLWRLVAHRLAPACFRAREGPALDPPQWRMANRAAWLTTLAYGAGTMALPHSRTFFSEPLATFFVLLSFYCLATSEILGLKRAFWAGIAFAGALLTRLDSVVVLPAVVATMGLVLLDTPGLPLRMRLRQPAASVIRLLISPRALTAYVAFCIGPLLFACLQAYLNYRHFGSVFTTAYADQPEGVKFSTPLLAGLYGYFFSIGKSLLLFSPALLLGFFGWRAFWERQLELAFGAMLAIVLLLLFHARWQNWAGGWCWGPRHVFMLHVFAILPVMEFVRDWTRARKIAYACVMVPAFVVQLYGSSQSFIDFYVLYYRTPEAPPNAYVMYSPEDLEPRLSLAPINDSIYVPQNSQWYRYAEMWDLGYTDNLWLRWWKRAHGRERPVAEQLGI</sequence>
<gene>
    <name evidence="2" type="ORF">BRCON_2632</name>
</gene>
<dbReference type="EMBL" id="CP030759">
    <property type="protein sequence ID" value="AXA37374.1"/>
    <property type="molecule type" value="Genomic_DNA"/>
</dbReference>
<feature type="transmembrane region" description="Helical" evidence="1">
    <location>
        <begin position="243"/>
        <end position="266"/>
    </location>
</feature>
<feature type="transmembrane region" description="Helical" evidence="1">
    <location>
        <begin position="203"/>
        <end position="223"/>
    </location>
</feature>
<dbReference type="AlphaFoldDB" id="A0A2Z4Y7Z8"/>
<evidence type="ECO:0000313" key="3">
    <source>
        <dbReference type="Proteomes" id="UP000262583"/>
    </source>
</evidence>
<protein>
    <recommendedName>
        <fullName evidence="4">Glycosyltransferase RgtA/B/C/D-like domain-containing protein</fullName>
    </recommendedName>
</protein>
<dbReference type="Proteomes" id="UP000262583">
    <property type="component" value="Chromosome"/>
</dbReference>
<evidence type="ECO:0000313" key="2">
    <source>
        <dbReference type="EMBL" id="AXA37374.1"/>
    </source>
</evidence>
<feature type="transmembrane region" description="Helical" evidence="1">
    <location>
        <begin position="287"/>
        <end position="307"/>
    </location>
</feature>
<feature type="transmembrane region" description="Helical" evidence="1">
    <location>
        <begin position="402"/>
        <end position="419"/>
    </location>
</feature>
<keyword evidence="1" id="KW-0472">Membrane</keyword>
<feature type="transmembrane region" description="Helical" evidence="1">
    <location>
        <begin position="372"/>
        <end position="390"/>
    </location>
</feature>